<sequence length="310" mass="35054">MAANDQNSPVIKETDKEQFQTVEQIEARISSTNAKSNHTLYDSVHQNHYYNGNVTNDIYQNNYSSSHSIGRANDSIDNVTQIIREVMPQSKATNEQLVSIRFLKPPDLSPPGPLIIKEVRAPQPPSPPPIIIHECPSPPPTPPPLILRERPPTPPEPIPTETVTHYLPPTPPRPRSVIIKRYPALPEKQRKIIIERWIPYERQPERQVIVHPAQAPCPIKYPQPYYKTNPYGTPDAHIARRFEELVGRDYLVSYRSRYGSSFLVSPTPSQRDRNAGIFENSPSISSLPGYRTCPCGKSRPSSASSIHQLR</sequence>
<evidence type="ECO:0000313" key="1">
    <source>
        <dbReference type="EMBL" id="CAF3781959.1"/>
    </source>
</evidence>
<name>A0A819A9A2_9BILA</name>
<dbReference type="Proteomes" id="UP000663868">
    <property type="component" value="Unassembled WGS sequence"/>
</dbReference>
<protein>
    <submittedName>
        <fullName evidence="1">Uncharacterized protein</fullName>
    </submittedName>
</protein>
<dbReference type="AlphaFoldDB" id="A0A819A9A2"/>
<accession>A0A819A9A2</accession>
<proteinExistence type="predicted"/>
<dbReference type="EMBL" id="CAJOBB010000946">
    <property type="protein sequence ID" value="CAF3781959.1"/>
    <property type="molecule type" value="Genomic_DNA"/>
</dbReference>
<evidence type="ECO:0000313" key="2">
    <source>
        <dbReference type="Proteomes" id="UP000663868"/>
    </source>
</evidence>
<organism evidence="1 2">
    <name type="scientific">Adineta steineri</name>
    <dbReference type="NCBI Taxonomy" id="433720"/>
    <lineage>
        <taxon>Eukaryota</taxon>
        <taxon>Metazoa</taxon>
        <taxon>Spiralia</taxon>
        <taxon>Gnathifera</taxon>
        <taxon>Rotifera</taxon>
        <taxon>Eurotatoria</taxon>
        <taxon>Bdelloidea</taxon>
        <taxon>Adinetida</taxon>
        <taxon>Adinetidae</taxon>
        <taxon>Adineta</taxon>
    </lineage>
</organism>
<comment type="caution">
    <text evidence="1">The sequence shown here is derived from an EMBL/GenBank/DDBJ whole genome shotgun (WGS) entry which is preliminary data.</text>
</comment>
<reference evidence="1" key="1">
    <citation type="submission" date="2021-02" db="EMBL/GenBank/DDBJ databases">
        <authorList>
            <person name="Nowell W R."/>
        </authorList>
    </citation>
    <scope>NUCLEOTIDE SEQUENCE</scope>
</reference>
<gene>
    <name evidence="1" type="ORF">KXQ929_LOCUS15968</name>
</gene>